<feature type="compositionally biased region" description="Basic and acidic residues" evidence="1">
    <location>
        <begin position="573"/>
        <end position="615"/>
    </location>
</feature>
<feature type="compositionally biased region" description="Acidic residues" evidence="1">
    <location>
        <begin position="464"/>
        <end position="473"/>
    </location>
</feature>
<proteinExistence type="predicted"/>
<dbReference type="RefSeq" id="XP_021848782.2">
    <property type="nucleotide sequence ID" value="XM_021993090.2"/>
</dbReference>
<sequence>MLIKSKVQRFLFVSHHPNPSNLQFIRTFIENIEIKFVADRGLDHVVEREKDLKYVVNLKNLLKSEPSKSLPLSSIVDHTQKLRFPCRTIDFIRKYPNFFEEYFPANIGVHPHVRLTPESLNVDAEEQLIYDSDTFRKDAADRLLKLLMLCRVNEIPLKLIDMFKWDLGLPDNYVDTLVPDFPDYFKVKMVNQTRPNSGRVEGLLELVCWNDELAVSVIEKMAKKKDSKFKKGMPIEFPLQFSNGFELDKSLKRWLDEWQKLPYVSPYENASHLQPNTDMSDKWVVAVLHEFLHILVTKKTERDNMLCLGEFLGIKPRLKRALAHHPGIFYRSSKIGTHTVVLRDGFKRGLLIDNSPLLDMRNNYIHLMHKVVKEVKKSKGVKSSSNTNQQEVEEGVTEKEEHNGDEEMQCSDPDVEESSDDEEDEDEDEKVESTRGGSKYEKRGSDKVNKRRERSRRNSLQEVSDGDDDDEEKFESSRDGNYNERRGSSKVNESKGKQGEDRGRRWRNVSWDESGDANENNRVGGSRGGHNNGGRRGSSRVNEGRGRPEEGRGRPIRNASRNESGGGGGGDGDAERVERSRGGHSYERRGSGKINEGRGRPLRNESGEKRFDSPRGGHSNGRRGSGMVNEGRGGFSSNSSRNGSGRGYNEERVESSRGGRGNGRRGSGKVNEGRRNTGRNASRERLA</sequence>
<reference evidence="3" key="1">
    <citation type="journal article" date="2021" name="Nat. Commun.">
        <title>Genomic analyses provide insights into spinach domestication and the genetic basis of agronomic traits.</title>
        <authorList>
            <person name="Cai X."/>
            <person name="Sun X."/>
            <person name="Xu C."/>
            <person name="Sun H."/>
            <person name="Wang X."/>
            <person name="Ge C."/>
            <person name="Zhang Z."/>
            <person name="Wang Q."/>
            <person name="Fei Z."/>
            <person name="Jiao C."/>
            <person name="Wang Q."/>
        </authorList>
    </citation>
    <scope>NUCLEOTIDE SEQUENCE [LARGE SCALE GENOMIC DNA]</scope>
    <source>
        <strain evidence="3">cv. Varoflay</strain>
    </source>
</reference>
<feature type="domain" description="PORR" evidence="2">
    <location>
        <begin position="39"/>
        <end position="370"/>
    </location>
</feature>
<name>A0A9R0IGI9_SPIOL</name>
<organism evidence="3 4">
    <name type="scientific">Spinacia oleracea</name>
    <name type="common">Spinach</name>
    <dbReference type="NCBI Taxonomy" id="3562"/>
    <lineage>
        <taxon>Eukaryota</taxon>
        <taxon>Viridiplantae</taxon>
        <taxon>Streptophyta</taxon>
        <taxon>Embryophyta</taxon>
        <taxon>Tracheophyta</taxon>
        <taxon>Spermatophyta</taxon>
        <taxon>Magnoliopsida</taxon>
        <taxon>eudicotyledons</taxon>
        <taxon>Gunneridae</taxon>
        <taxon>Pentapetalae</taxon>
        <taxon>Caryophyllales</taxon>
        <taxon>Chenopodiaceae</taxon>
        <taxon>Chenopodioideae</taxon>
        <taxon>Anserineae</taxon>
        <taxon>Spinacia</taxon>
    </lineage>
</organism>
<gene>
    <name evidence="4" type="primary">LOC110788417</name>
</gene>
<accession>A0A9R0IGI9</accession>
<dbReference type="PANTHER" id="PTHR31476:SF16">
    <property type="entry name" value="F14O23.23 PROTEIN"/>
    <property type="match status" value="1"/>
</dbReference>
<feature type="compositionally biased region" description="Basic and acidic residues" evidence="1">
    <location>
        <begin position="648"/>
        <end position="657"/>
    </location>
</feature>
<feature type="region of interest" description="Disordered" evidence="1">
    <location>
        <begin position="376"/>
        <end position="687"/>
    </location>
</feature>
<feature type="compositionally biased region" description="Basic and acidic residues" evidence="1">
    <location>
        <begin position="438"/>
        <end position="448"/>
    </location>
</feature>
<keyword evidence="3" id="KW-1185">Reference proteome</keyword>
<dbReference type="PANTHER" id="PTHR31476">
    <property type="entry name" value="PROTEIN WHAT'S THIS FACTOR 1 HOMOLOG, CHLOROPLASTIC"/>
    <property type="match status" value="1"/>
</dbReference>
<dbReference type="GO" id="GO:0003723">
    <property type="term" value="F:RNA binding"/>
    <property type="evidence" value="ECO:0007669"/>
    <property type="project" value="InterPro"/>
</dbReference>
<evidence type="ECO:0000256" key="1">
    <source>
        <dbReference type="SAM" id="MobiDB-lite"/>
    </source>
</evidence>
<evidence type="ECO:0000259" key="2">
    <source>
        <dbReference type="Pfam" id="PF11955"/>
    </source>
</evidence>
<dbReference type="Pfam" id="PF11955">
    <property type="entry name" value="PORR"/>
    <property type="match status" value="1"/>
</dbReference>
<reference evidence="4" key="2">
    <citation type="submission" date="2025-08" db="UniProtKB">
        <authorList>
            <consortium name="RefSeq"/>
        </authorList>
    </citation>
    <scope>IDENTIFICATION</scope>
    <source>
        <tissue evidence="4">Leaf</tissue>
    </source>
</reference>
<dbReference type="GeneID" id="110788417"/>
<protein>
    <submittedName>
        <fullName evidence="4">Protein WHAT'S THIS FACTOR 9, mitochondrial</fullName>
    </submittedName>
</protein>
<feature type="compositionally biased region" description="Basic and acidic residues" evidence="1">
    <location>
        <begin position="671"/>
        <end position="687"/>
    </location>
</feature>
<feature type="compositionally biased region" description="Basic and acidic residues" evidence="1">
    <location>
        <begin position="474"/>
        <end position="503"/>
    </location>
</feature>
<dbReference type="AlphaFoldDB" id="A0A9R0IGI9"/>
<dbReference type="KEGG" id="soe:110788417"/>
<feature type="compositionally biased region" description="Basic and acidic residues" evidence="1">
    <location>
        <begin position="542"/>
        <end position="553"/>
    </location>
</feature>
<feature type="compositionally biased region" description="Gly residues" evidence="1">
    <location>
        <begin position="525"/>
        <end position="536"/>
    </location>
</feature>
<dbReference type="InterPro" id="IPR045040">
    <property type="entry name" value="PORR_fam"/>
</dbReference>
<evidence type="ECO:0000313" key="3">
    <source>
        <dbReference type="Proteomes" id="UP000813463"/>
    </source>
</evidence>
<evidence type="ECO:0000313" key="4">
    <source>
        <dbReference type="RefSeq" id="XP_021848782.2"/>
    </source>
</evidence>
<dbReference type="Proteomes" id="UP000813463">
    <property type="component" value="Chromosome 2"/>
</dbReference>
<dbReference type="InterPro" id="IPR021099">
    <property type="entry name" value="PORR_domain"/>
</dbReference>
<feature type="compositionally biased region" description="Acidic residues" evidence="1">
    <location>
        <begin position="403"/>
        <end position="430"/>
    </location>
</feature>